<proteinExistence type="predicted"/>
<dbReference type="Proteomes" id="UP001620461">
    <property type="component" value="Unassembled WGS sequence"/>
</dbReference>
<dbReference type="InterPro" id="IPR050708">
    <property type="entry name" value="T6SS_VgrG/RHS"/>
</dbReference>
<dbReference type="EMBL" id="JADIKJ010000047">
    <property type="protein sequence ID" value="MFK2902251.1"/>
    <property type="molecule type" value="Genomic_DNA"/>
</dbReference>
<organism evidence="1 2">
    <name type="scientific">Dyella jejuensis</name>
    <dbReference type="NCBI Taxonomy" id="1432009"/>
    <lineage>
        <taxon>Bacteria</taxon>
        <taxon>Pseudomonadati</taxon>
        <taxon>Pseudomonadota</taxon>
        <taxon>Gammaproteobacteria</taxon>
        <taxon>Lysobacterales</taxon>
        <taxon>Rhodanobacteraceae</taxon>
        <taxon>Dyella</taxon>
    </lineage>
</organism>
<dbReference type="Gene3D" id="2.180.10.10">
    <property type="entry name" value="RHS repeat-associated core"/>
    <property type="match status" value="2"/>
</dbReference>
<evidence type="ECO:0000313" key="2">
    <source>
        <dbReference type="Proteomes" id="UP001620461"/>
    </source>
</evidence>
<name>A0ABW8JMB3_9GAMM</name>
<comment type="caution">
    <text evidence="1">The sequence shown here is derived from an EMBL/GenBank/DDBJ whole genome shotgun (WGS) entry which is preliminary data.</text>
</comment>
<dbReference type="PANTHER" id="PTHR32305:SF15">
    <property type="entry name" value="PROTEIN RHSA-RELATED"/>
    <property type="match status" value="1"/>
</dbReference>
<dbReference type="InterPro" id="IPR006530">
    <property type="entry name" value="YD"/>
</dbReference>
<gene>
    <name evidence="1" type="ORF">ISP15_18130</name>
</gene>
<reference evidence="1 2" key="1">
    <citation type="submission" date="2020-10" db="EMBL/GenBank/DDBJ databases">
        <title>Phylogeny of dyella-like bacteria.</title>
        <authorList>
            <person name="Fu J."/>
        </authorList>
    </citation>
    <scope>NUCLEOTIDE SEQUENCE [LARGE SCALE GENOMIC DNA]</scope>
    <source>
        <strain evidence="1 2">JP1</strain>
    </source>
</reference>
<sequence length="519" mass="54875">RTTYTYCTTVDTVQCPLPGLLLAVTGPRTDLSSTATYSYYLAASAVNCGTPGAACYQPGDLHTVTDAAGQVTTVASYDADGRITRLTDANGVNTDLTYTPRGWLATRTVGGRQTTFGYTPYGAVSSITDADGLTTTYTYDAAHRLIQIADAEGNAIHYTLDAAGDKTAEQVFDANGTLHKSLSRTFNTLGQLTGVVDGLNHSVFNASASTSYDANGNLVQSADALGVQRQLGYDALNRLVQTIDNYNGSDTATQNTTTGFTLDSLDRLTQVTDPSNLNTINHYDGLSDLTSQSSPDTGTTTRTFDAAGNVLTRTDARGITATNTYDALNRLTSTSYPDTTQNVTYAYDEANSVTGCSASNPKGRLTRIIENSVTTVFCYDAWGRVIQKQQVTAAGTDTIGYSYTAAGRLSGMVYPDGTQVGYTRDGDGRIQSITVTPPNGTASTVVSNVTYQPFGPVASYTLGNGQTVTRTYDANYRLTDLTSPAFTLHVARDAMGDITAIGNAPGASPATETYAYDPL</sequence>
<protein>
    <submittedName>
        <fullName evidence="1">RHS repeat protein</fullName>
    </submittedName>
</protein>
<keyword evidence="2" id="KW-1185">Reference proteome</keyword>
<dbReference type="PANTHER" id="PTHR32305">
    <property type="match status" value="1"/>
</dbReference>
<accession>A0ABW8JMB3</accession>
<dbReference type="Pfam" id="PF05593">
    <property type="entry name" value="RHS_repeat"/>
    <property type="match status" value="5"/>
</dbReference>
<evidence type="ECO:0000313" key="1">
    <source>
        <dbReference type="EMBL" id="MFK2902251.1"/>
    </source>
</evidence>
<feature type="non-terminal residue" evidence="1">
    <location>
        <position position="519"/>
    </location>
</feature>
<dbReference type="InterPro" id="IPR031325">
    <property type="entry name" value="RHS_repeat"/>
</dbReference>
<feature type="non-terminal residue" evidence="1">
    <location>
        <position position="1"/>
    </location>
</feature>
<dbReference type="NCBIfam" id="TIGR01643">
    <property type="entry name" value="YD_repeat_2x"/>
    <property type="match status" value="4"/>
</dbReference>